<evidence type="ECO:0000256" key="1">
    <source>
        <dbReference type="SAM" id="SignalP"/>
    </source>
</evidence>
<sequence length="289" mass="30783">MRLRDLLGTTAVAAALVLGLATPSGAQAPAAPAVTPNATQATPAEGAQAMAAHRAAYRLSLASVRPDGQVVQAQGAMLFEVRDACDGWTTRQRLTLNVVDKAGDTVDTGSDYSTWESKDGKRLRFTLTQMAQGAVTQRVAGEAELDGDKGGTVRYEQPEVQELTLPPGTILPMAHTIRTLAMAKAGQKMLNVPLFDGTNDDGAQDSTTILSPWTPPQANPRFPLLANQASARMRIAFFDRDATAGASTPSYEVGLRYFANGIADEMKMDFGDFIMDGSLETLEPLPHDC</sequence>
<dbReference type="RefSeq" id="WP_187779208.1">
    <property type="nucleotide sequence ID" value="NZ_JACTUZ010000061.1"/>
</dbReference>
<organism evidence="2 3">
    <name type="scientific">Pseudoroseomonas ludipueritiae</name>
    <dbReference type="NCBI Taxonomy" id="198093"/>
    <lineage>
        <taxon>Bacteria</taxon>
        <taxon>Pseudomonadati</taxon>
        <taxon>Pseudomonadota</taxon>
        <taxon>Alphaproteobacteria</taxon>
        <taxon>Acetobacterales</taxon>
        <taxon>Acetobacteraceae</taxon>
        <taxon>Pseudoroseomonas</taxon>
    </lineage>
</organism>
<keyword evidence="3" id="KW-1185">Reference proteome</keyword>
<gene>
    <name evidence="2" type="ORF">IBL25_14230</name>
</gene>
<dbReference type="Pfam" id="PF08904">
    <property type="entry name" value="EipB_like"/>
    <property type="match status" value="1"/>
</dbReference>
<evidence type="ECO:0000313" key="3">
    <source>
        <dbReference type="Proteomes" id="UP000603940"/>
    </source>
</evidence>
<feature type="chain" id="PRO_5045950722" evidence="1">
    <location>
        <begin position="27"/>
        <end position="289"/>
    </location>
</feature>
<dbReference type="EMBL" id="JACTUZ010000061">
    <property type="protein sequence ID" value="MBC9178100.1"/>
    <property type="molecule type" value="Genomic_DNA"/>
</dbReference>
<accession>A0ABR7R8L8</accession>
<evidence type="ECO:0000313" key="2">
    <source>
        <dbReference type="EMBL" id="MBC9178100.1"/>
    </source>
</evidence>
<name>A0ABR7R8L8_9PROT</name>
<dbReference type="InterPro" id="IPR015000">
    <property type="entry name" value="EipB-like"/>
</dbReference>
<feature type="signal peptide" evidence="1">
    <location>
        <begin position="1"/>
        <end position="26"/>
    </location>
</feature>
<keyword evidence="1" id="KW-0732">Signal</keyword>
<reference evidence="2 3" key="1">
    <citation type="journal article" date="2009" name="Int. J. Syst. Evol. Microbiol.">
        <title>Transfer of Teichococcus ludipueritiae and Muricoccus roseus to the genus Roseomonas, as Roseomonas ludipueritiae comb. nov. and Roseomonas rosea comb. nov., respectively, and emended description of the genus Roseomonas.</title>
        <authorList>
            <person name="Sanchez-Porro C."/>
            <person name="Gallego V."/>
            <person name="Busse H.J."/>
            <person name="Kampfer P."/>
            <person name="Ventosa A."/>
        </authorList>
    </citation>
    <scope>NUCLEOTIDE SEQUENCE [LARGE SCALE GENOMIC DNA]</scope>
    <source>
        <strain evidence="2 3">DSM 14915</strain>
    </source>
</reference>
<dbReference type="Proteomes" id="UP000603940">
    <property type="component" value="Unassembled WGS sequence"/>
</dbReference>
<proteinExistence type="predicted"/>
<protein>
    <submittedName>
        <fullName evidence="2">Cell envelope integrity EipB family protein</fullName>
    </submittedName>
</protein>
<comment type="caution">
    <text evidence="2">The sequence shown here is derived from an EMBL/GenBank/DDBJ whole genome shotgun (WGS) entry which is preliminary data.</text>
</comment>